<comment type="caution">
    <text evidence="9">The sequence shown here is derived from an EMBL/GenBank/DDBJ whole genome shotgun (WGS) entry which is preliminary data.</text>
</comment>
<dbReference type="Proteomes" id="UP000230233">
    <property type="component" value="Chromosome II"/>
</dbReference>
<dbReference type="InterPro" id="IPR033745">
    <property type="entry name" value="Fis1_cytosol"/>
</dbReference>
<evidence type="ECO:0000256" key="2">
    <source>
        <dbReference type="ARBA" id="ARBA00008937"/>
    </source>
</evidence>
<evidence type="ECO:0008006" key="11">
    <source>
        <dbReference type="Google" id="ProtNLM"/>
    </source>
</evidence>
<organism evidence="9 10">
    <name type="scientific">Caenorhabditis nigoni</name>
    <dbReference type="NCBI Taxonomy" id="1611254"/>
    <lineage>
        <taxon>Eukaryota</taxon>
        <taxon>Metazoa</taxon>
        <taxon>Ecdysozoa</taxon>
        <taxon>Nematoda</taxon>
        <taxon>Chromadorea</taxon>
        <taxon>Rhabditida</taxon>
        <taxon>Rhabditina</taxon>
        <taxon>Rhabditomorpha</taxon>
        <taxon>Rhabditoidea</taxon>
        <taxon>Rhabditidae</taxon>
        <taxon>Peloderinae</taxon>
        <taxon>Caenorhabditis</taxon>
    </lineage>
</organism>
<protein>
    <recommendedName>
        <fullName evidence="11">Mitochondrial fission 1 protein</fullName>
    </recommendedName>
</protein>
<evidence type="ECO:0000256" key="6">
    <source>
        <dbReference type="ARBA" id="ARBA00023128"/>
    </source>
</evidence>
<evidence type="ECO:0000256" key="5">
    <source>
        <dbReference type="ARBA" id="ARBA00022989"/>
    </source>
</evidence>
<dbReference type="STRING" id="1611254.A0A2G5UZR0"/>
<dbReference type="EMBL" id="PDUG01000002">
    <property type="protein sequence ID" value="PIC45022.1"/>
    <property type="molecule type" value="Genomic_DNA"/>
</dbReference>
<dbReference type="AlphaFoldDB" id="A0A2G5UZR0"/>
<dbReference type="OrthoDB" id="421154at2759"/>
<evidence type="ECO:0000256" key="4">
    <source>
        <dbReference type="ARBA" id="ARBA00022787"/>
    </source>
</evidence>
<dbReference type="InterPro" id="IPR011990">
    <property type="entry name" value="TPR-like_helical_dom_sf"/>
</dbReference>
<dbReference type="FunFam" id="1.25.40.10:FF:001851">
    <property type="entry name" value="Mitochondrial fission 1 protein"/>
    <property type="match status" value="1"/>
</dbReference>
<dbReference type="PANTHER" id="PTHR13247:SF1">
    <property type="entry name" value="FIS1-RELATED PROTEIN FIS-1"/>
    <property type="match status" value="1"/>
</dbReference>
<dbReference type="PANTHER" id="PTHR13247">
    <property type="entry name" value="TETRATRICOPEPTIDE REPEAT PROTEIN 11 TPR REPEAT PROTEIN 11"/>
    <property type="match status" value="1"/>
</dbReference>
<dbReference type="SUPFAM" id="SSF48452">
    <property type="entry name" value="TPR-like"/>
    <property type="match status" value="1"/>
</dbReference>
<dbReference type="InterPro" id="IPR028058">
    <property type="entry name" value="Fis1_TPR_N"/>
</dbReference>
<dbReference type="InterPro" id="IPR016543">
    <property type="entry name" value="Fis1"/>
</dbReference>
<dbReference type="Pfam" id="PF14853">
    <property type="entry name" value="Fis1_TPR_C"/>
    <property type="match status" value="1"/>
</dbReference>
<keyword evidence="6" id="KW-0496">Mitochondrion</keyword>
<keyword evidence="4" id="KW-1000">Mitochondrion outer membrane</keyword>
<evidence type="ECO:0000313" key="10">
    <source>
        <dbReference type="Proteomes" id="UP000230233"/>
    </source>
</evidence>
<dbReference type="Gene3D" id="1.25.40.10">
    <property type="entry name" value="Tetratricopeptide repeat domain"/>
    <property type="match status" value="1"/>
</dbReference>
<dbReference type="GO" id="GO:0000266">
    <property type="term" value="P:mitochondrial fission"/>
    <property type="evidence" value="ECO:0007669"/>
    <property type="project" value="InterPro"/>
</dbReference>
<evidence type="ECO:0000313" key="9">
    <source>
        <dbReference type="EMBL" id="PIC45022.1"/>
    </source>
</evidence>
<proteinExistence type="inferred from homology"/>
<keyword evidence="10" id="KW-1185">Reference proteome</keyword>
<evidence type="ECO:0000256" key="3">
    <source>
        <dbReference type="ARBA" id="ARBA00022692"/>
    </source>
</evidence>
<keyword evidence="5 8" id="KW-1133">Transmembrane helix</keyword>
<dbReference type="Pfam" id="PF14852">
    <property type="entry name" value="Fis1_TPR_N"/>
    <property type="match status" value="1"/>
</dbReference>
<keyword evidence="7 8" id="KW-0472">Membrane</keyword>
<dbReference type="GO" id="GO:0005741">
    <property type="term" value="C:mitochondrial outer membrane"/>
    <property type="evidence" value="ECO:0007669"/>
    <property type="project" value="UniProtKB-SubCell"/>
</dbReference>
<evidence type="ECO:0000256" key="8">
    <source>
        <dbReference type="SAM" id="Phobius"/>
    </source>
</evidence>
<sequence length="185" mass="20405">MRACNSSAARLCTPRGQQRVFREFQRFFGTLCGIFRFEIAGNMQPESILDIRTDNETILAARSRPVTRENQIHLAIVLVGSENAAEIEEGVAILEEIAKDTEHREDVRISVYYLALAHARLQNYDRSTKILDALLSVEPANLQASELRKVVQKKMKKEALLGLGLVGGAAALIGGIVIAGFALKK</sequence>
<feature type="transmembrane region" description="Helical" evidence="8">
    <location>
        <begin position="159"/>
        <end position="183"/>
    </location>
</feature>
<gene>
    <name evidence="9" type="primary">Cni-fis-1</name>
    <name evidence="9" type="synonym">Cnig_chr_II.g5187</name>
    <name evidence="9" type="ORF">B9Z55_005187</name>
</gene>
<reference evidence="10" key="1">
    <citation type="submission" date="2017-10" db="EMBL/GenBank/DDBJ databases">
        <title>Rapid genome shrinkage in a self-fertile nematode reveals novel sperm competition proteins.</title>
        <authorList>
            <person name="Yin D."/>
            <person name="Schwarz E.M."/>
            <person name="Thomas C.G."/>
            <person name="Felde R.L."/>
            <person name="Korf I.F."/>
            <person name="Cutter A.D."/>
            <person name="Schartner C.M."/>
            <person name="Ralston E.J."/>
            <person name="Meyer B.J."/>
            <person name="Haag E.S."/>
        </authorList>
    </citation>
    <scope>NUCLEOTIDE SEQUENCE [LARGE SCALE GENOMIC DNA]</scope>
    <source>
        <strain evidence="10">JU1422</strain>
    </source>
</reference>
<dbReference type="CDD" id="cd12212">
    <property type="entry name" value="Fis1"/>
    <property type="match status" value="1"/>
</dbReference>
<comment type="subcellular location">
    <subcellularLocation>
        <location evidence="1">Mitochondrion outer membrane</location>
        <topology evidence="1">Single-pass membrane protein</topology>
    </subcellularLocation>
</comment>
<comment type="similarity">
    <text evidence="2">Belongs to the FIS1 family.</text>
</comment>
<accession>A0A2G5UZR0</accession>
<dbReference type="InterPro" id="IPR028061">
    <property type="entry name" value="Fis1_TPR_C"/>
</dbReference>
<dbReference type="GO" id="GO:0000422">
    <property type="term" value="P:autophagy of mitochondrion"/>
    <property type="evidence" value="ECO:0007669"/>
    <property type="project" value="TreeGrafter"/>
</dbReference>
<dbReference type="GO" id="GO:0005778">
    <property type="term" value="C:peroxisomal membrane"/>
    <property type="evidence" value="ECO:0007669"/>
    <property type="project" value="TreeGrafter"/>
</dbReference>
<dbReference type="GO" id="GO:0016559">
    <property type="term" value="P:peroxisome fission"/>
    <property type="evidence" value="ECO:0007669"/>
    <property type="project" value="TreeGrafter"/>
</dbReference>
<evidence type="ECO:0000256" key="1">
    <source>
        <dbReference type="ARBA" id="ARBA00004572"/>
    </source>
</evidence>
<dbReference type="GO" id="GO:0043653">
    <property type="term" value="P:mitochondrial fragmentation involved in apoptotic process"/>
    <property type="evidence" value="ECO:0007669"/>
    <property type="project" value="TreeGrafter"/>
</dbReference>
<evidence type="ECO:0000256" key="7">
    <source>
        <dbReference type="ARBA" id="ARBA00023136"/>
    </source>
</evidence>
<name>A0A2G5UZR0_9PELO</name>
<keyword evidence="3 8" id="KW-0812">Transmembrane</keyword>